<keyword evidence="3" id="KW-1185">Reference proteome</keyword>
<evidence type="ECO:0000256" key="1">
    <source>
        <dbReference type="SAM" id="Phobius"/>
    </source>
</evidence>
<feature type="transmembrane region" description="Helical" evidence="1">
    <location>
        <begin position="63"/>
        <end position="80"/>
    </location>
</feature>
<name>A0ABQ7US27_SOLTU</name>
<organism evidence="2 3">
    <name type="scientific">Solanum tuberosum</name>
    <name type="common">Potato</name>
    <dbReference type="NCBI Taxonomy" id="4113"/>
    <lineage>
        <taxon>Eukaryota</taxon>
        <taxon>Viridiplantae</taxon>
        <taxon>Streptophyta</taxon>
        <taxon>Embryophyta</taxon>
        <taxon>Tracheophyta</taxon>
        <taxon>Spermatophyta</taxon>
        <taxon>Magnoliopsida</taxon>
        <taxon>eudicotyledons</taxon>
        <taxon>Gunneridae</taxon>
        <taxon>Pentapetalae</taxon>
        <taxon>asterids</taxon>
        <taxon>lamiids</taxon>
        <taxon>Solanales</taxon>
        <taxon>Solanaceae</taxon>
        <taxon>Solanoideae</taxon>
        <taxon>Solaneae</taxon>
        <taxon>Solanum</taxon>
    </lineage>
</organism>
<gene>
    <name evidence="2" type="ORF">KY290_024193</name>
</gene>
<sequence>MKISWSANNPGRWFLGCEDGRVGCKFFRWCELDYTEHARIAISGLQKRIKKHDEEKEKIRRKYRVLLIIVILSWIYREFFM</sequence>
<evidence type="ECO:0000313" key="2">
    <source>
        <dbReference type="EMBL" id="KAH0753923.1"/>
    </source>
</evidence>
<proteinExistence type="predicted"/>
<dbReference type="Proteomes" id="UP000826656">
    <property type="component" value="Unassembled WGS sequence"/>
</dbReference>
<comment type="caution">
    <text evidence="2">The sequence shown here is derived from an EMBL/GenBank/DDBJ whole genome shotgun (WGS) entry which is preliminary data.</text>
</comment>
<accession>A0ABQ7US27</accession>
<keyword evidence="1" id="KW-0472">Membrane</keyword>
<dbReference type="EMBL" id="JAIVGD010000018">
    <property type="protein sequence ID" value="KAH0753923.1"/>
    <property type="molecule type" value="Genomic_DNA"/>
</dbReference>
<evidence type="ECO:0000313" key="3">
    <source>
        <dbReference type="Proteomes" id="UP000826656"/>
    </source>
</evidence>
<protein>
    <recommendedName>
        <fullName evidence="4">Zinc finger GRF-type domain-containing protein</fullName>
    </recommendedName>
</protein>
<keyword evidence="1" id="KW-0812">Transmembrane</keyword>
<reference evidence="2 3" key="1">
    <citation type="journal article" date="2021" name="bioRxiv">
        <title>Chromosome-scale and haplotype-resolved genome assembly of a tetraploid potato cultivar.</title>
        <authorList>
            <person name="Sun H."/>
            <person name="Jiao W.-B."/>
            <person name="Krause K."/>
            <person name="Campoy J.A."/>
            <person name="Goel M."/>
            <person name="Folz-Donahue K."/>
            <person name="Kukat C."/>
            <person name="Huettel B."/>
            <person name="Schneeberger K."/>
        </authorList>
    </citation>
    <scope>NUCLEOTIDE SEQUENCE [LARGE SCALE GENOMIC DNA]</scope>
    <source>
        <strain evidence="2">SolTubOtavaFocal</strain>
        <tissue evidence="2">Leaves</tissue>
    </source>
</reference>
<keyword evidence="1" id="KW-1133">Transmembrane helix</keyword>
<evidence type="ECO:0008006" key="4">
    <source>
        <dbReference type="Google" id="ProtNLM"/>
    </source>
</evidence>